<comment type="similarity">
    <text evidence="2">Belongs to the amidase family.</text>
</comment>
<dbReference type="EMBL" id="JH711575">
    <property type="protein sequence ID" value="EIW83689.1"/>
    <property type="molecule type" value="Genomic_DNA"/>
</dbReference>
<feature type="active site" description="Charge relay system" evidence="5">
    <location>
        <position position="111"/>
    </location>
</feature>
<feature type="active site" description="Acyl-ester intermediate" evidence="5">
    <location>
        <position position="210"/>
    </location>
</feature>
<dbReference type="FunFam" id="3.90.1300.10:FF:000003">
    <property type="entry name" value="Amidase signature enzyme"/>
    <property type="match status" value="1"/>
</dbReference>
<keyword evidence="9" id="KW-1185">Reference proteome</keyword>
<evidence type="ECO:0000313" key="9">
    <source>
        <dbReference type="Proteomes" id="UP000053558"/>
    </source>
</evidence>
<dbReference type="Pfam" id="PF01425">
    <property type="entry name" value="Amidase"/>
    <property type="match status" value="1"/>
</dbReference>
<comment type="caution">
    <text evidence="8">The sequence shown here is derived from an EMBL/GenBank/DDBJ whole genome shotgun (WGS) entry which is preliminary data.</text>
</comment>
<dbReference type="PIRSF" id="PIRSF001221">
    <property type="entry name" value="Amidase_fungi"/>
    <property type="match status" value="1"/>
</dbReference>
<dbReference type="InterPro" id="IPR020556">
    <property type="entry name" value="Amidase_CS"/>
</dbReference>
<evidence type="ECO:0000256" key="5">
    <source>
        <dbReference type="PIRSR" id="PIRSR001221-1"/>
    </source>
</evidence>
<dbReference type="GO" id="GO:0009062">
    <property type="term" value="P:fatty acid catabolic process"/>
    <property type="evidence" value="ECO:0007669"/>
    <property type="project" value="TreeGrafter"/>
</dbReference>
<feature type="binding site" evidence="6">
    <location>
        <begin position="207"/>
        <end position="210"/>
    </location>
    <ligand>
        <name>substrate</name>
    </ligand>
</feature>
<dbReference type="InterPro" id="IPR036928">
    <property type="entry name" value="AS_sf"/>
</dbReference>
<evidence type="ECO:0000256" key="3">
    <source>
        <dbReference type="ARBA" id="ARBA00012922"/>
    </source>
</evidence>
<evidence type="ECO:0000256" key="6">
    <source>
        <dbReference type="PIRSR" id="PIRSR001221-2"/>
    </source>
</evidence>
<dbReference type="OMA" id="SDNFVKP"/>
<dbReference type="OrthoDB" id="6428749at2759"/>
<dbReference type="GO" id="GO:0004040">
    <property type="term" value="F:amidase activity"/>
    <property type="evidence" value="ECO:0007669"/>
    <property type="project" value="UniProtKB-EC"/>
</dbReference>
<sequence length="562" mass="61165">MFRNKRTENIAVKLAARGQALSVAGKVSEKHAVYLGATASEIADHISKGEWTATEVVEAFIARAALAQAKTNCLTEVLFADARRQAEELDDEFARTKQTRGPLHGVPVSFKDQFDIEGFDSVTGFSAWIGDRSKKNAFLVDQCRKAGAIIIAKTNVPQTMFAYECCNPVFGRTTNPWSDKHTCGGSSGGEAALLAMDGSALGVGSDIGGSLRIPTSYCGLYSLKPTPDRVSGDGTRGCQPGYEAVKVCYGPMARSIADCDLFCRMFLGKQSIVPDVPPVPYRDVELPKILRFGYYKTDGLATSSPACQRAVQETVDALQREGHECIEFDVKPLALEILRVFAGLATSDSYEKMLSHLHGDPQESSLFIATLGPKLPGFVRRLMEWAAQYIMGDKVFAEILHEARGKSVREFVEFTDARNKVNRAFYEQIWNGLQLDGIICPVQALPAIPHGSCAYLAPLATATVTYNVVESAVGVVPVTRVKPGVDDLPPGFKAGQNGNSKILETAMYFEKEAVYNPARMAGLPVGVQIVGRKWEDEKVLAMMRVVDEALGPRDFGPGTWKE</sequence>
<feature type="active site" description="Charge relay system" evidence="5">
    <location>
        <position position="186"/>
    </location>
</feature>
<evidence type="ECO:0000256" key="2">
    <source>
        <dbReference type="ARBA" id="ARBA00009199"/>
    </source>
</evidence>
<evidence type="ECO:0000256" key="1">
    <source>
        <dbReference type="ARBA" id="ARBA00001311"/>
    </source>
</evidence>
<dbReference type="PANTHER" id="PTHR45847:SF6">
    <property type="entry name" value="FATTY ACID AMIDE HYDROLASE"/>
    <property type="match status" value="1"/>
</dbReference>
<dbReference type="GO" id="GO:0017064">
    <property type="term" value="F:fatty acid amide hydrolase activity"/>
    <property type="evidence" value="ECO:0007669"/>
    <property type="project" value="TreeGrafter"/>
</dbReference>
<organism evidence="8 9">
    <name type="scientific">Coniophora puteana (strain RWD-64-598)</name>
    <name type="common">Brown rot fungus</name>
    <dbReference type="NCBI Taxonomy" id="741705"/>
    <lineage>
        <taxon>Eukaryota</taxon>
        <taxon>Fungi</taxon>
        <taxon>Dikarya</taxon>
        <taxon>Basidiomycota</taxon>
        <taxon>Agaricomycotina</taxon>
        <taxon>Agaricomycetes</taxon>
        <taxon>Agaricomycetidae</taxon>
        <taxon>Boletales</taxon>
        <taxon>Coniophorineae</taxon>
        <taxon>Coniophoraceae</taxon>
        <taxon>Coniophora</taxon>
    </lineage>
</organism>
<dbReference type="PANTHER" id="PTHR45847">
    <property type="entry name" value="FATTY ACID AMIDE HYDROLASE"/>
    <property type="match status" value="1"/>
</dbReference>
<dbReference type="GeneID" id="19211926"/>
<dbReference type="PROSITE" id="PS00571">
    <property type="entry name" value="AMIDASES"/>
    <property type="match status" value="1"/>
</dbReference>
<protein>
    <recommendedName>
        <fullName evidence="3">amidase</fullName>
        <ecNumber evidence="3">3.5.1.4</ecNumber>
    </recommendedName>
</protein>
<gene>
    <name evidence="8" type="ORF">CONPUDRAFT_99238</name>
</gene>
<dbReference type="KEGG" id="cput:CONPUDRAFT_99238"/>
<name>A0A5M3MX23_CONPW</name>
<evidence type="ECO:0000259" key="7">
    <source>
        <dbReference type="Pfam" id="PF01425"/>
    </source>
</evidence>
<feature type="binding site" evidence="6">
    <location>
        <position position="160"/>
    </location>
    <ligand>
        <name>substrate</name>
    </ligand>
</feature>
<evidence type="ECO:0000256" key="4">
    <source>
        <dbReference type="ARBA" id="ARBA00022801"/>
    </source>
</evidence>
<reference evidence="9" key="1">
    <citation type="journal article" date="2012" name="Science">
        <title>The Paleozoic origin of enzymatic lignin decomposition reconstructed from 31 fungal genomes.</title>
        <authorList>
            <person name="Floudas D."/>
            <person name="Binder M."/>
            <person name="Riley R."/>
            <person name="Barry K."/>
            <person name="Blanchette R.A."/>
            <person name="Henrissat B."/>
            <person name="Martinez A.T."/>
            <person name="Otillar R."/>
            <person name="Spatafora J.W."/>
            <person name="Yadav J.S."/>
            <person name="Aerts A."/>
            <person name="Benoit I."/>
            <person name="Boyd A."/>
            <person name="Carlson A."/>
            <person name="Copeland A."/>
            <person name="Coutinho P.M."/>
            <person name="de Vries R.P."/>
            <person name="Ferreira P."/>
            <person name="Findley K."/>
            <person name="Foster B."/>
            <person name="Gaskell J."/>
            <person name="Glotzer D."/>
            <person name="Gorecki P."/>
            <person name="Heitman J."/>
            <person name="Hesse C."/>
            <person name="Hori C."/>
            <person name="Igarashi K."/>
            <person name="Jurgens J.A."/>
            <person name="Kallen N."/>
            <person name="Kersten P."/>
            <person name="Kohler A."/>
            <person name="Kuees U."/>
            <person name="Kumar T.K.A."/>
            <person name="Kuo A."/>
            <person name="LaButti K."/>
            <person name="Larrondo L.F."/>
            <person name="Lindquist E."/>
            <person name="Ling A."/>
            <person name="Lombard V."/>
            <person name="Lucas S."/>
            <person name="Lundell T."/>
            <person name="Martin R."/>
            <person name="McLaughlin D.J."/>
            <person name="Morgenstern I."/>
            <person name="Morin E."/>
            <person name="Murat C."/>
            <person name="Nagy L.G."/>
            <person name="Nolan M."/>
            <person name="Ohm R.A."/>
            <person name="Patyshakuliyeva A."/>
            <person name="Rokas A."/>
            <person name="Ruiz-Duenas F.J."/>
            <person name="Sabat G."/>
            <person name="Salamov A."/>
            <person name="Samejima M."/>
            <person name="Schmutz J."/>
            <person name="Slot J.C."/>
            <person name="St John F."/>
            <person name="Stenlid J."/>
            <person name="Sun H."/>
            <person name="Sun S."/>
            <person name="Syed K."/>
            <person name="Tsang A."/>
            <person name="Wiebenga A."/>
            <person name="Young D."/>
            <person name="Pisabarro A."/>
            <person name="Eastwood D.C."/>
            <person name="Martin F."/>
            <person name="Cullen D."/>
            <person name="Grigoriev I.V."/>
            <person name="Hibbett D.S."/>
        </authorList>
    </citation>
    <scope>NUCLEOTIDE SEQUENCE [LARGE SCALE GENOMIC DNA]</scope>
    <source>
        <strain evidence="9">RWD-64-598 SS2</strain>
    </source>
</reference>
<dbReference type="RefSeq" id="XP_007765621.1">
    <property type="nucleotide sequence ID" value="XM_007767431.1"/>
</dbReference>
<accession>A0A5M3MX23</accession>
<keyword evidence="4" id="KW-0378">Hydrolase</keyword>
<dbReference type="EC" id="3.5.1.4" evidence="3"/>
<comment type="catalytic activity">
    <reaction evidence="1">
        <text>a monocarboxylic acid amide + H2O = a monocarboxylate + NH4(+)</text>
        <dbReference type="Rhea" id="RHEA:12020"/>
        <dbReference type="ChEBI" id="CHEBI:15377"/>
        <dbReference type="ChEBI" id="CHEBI:28938"/>
        <dbReference type="ChEBI" id="CHEBI:35757"/>
        <dbReference type="ChEBI" id="CHEBI:83628"/>
        <dbReference type="EC" id="3.5.1.4"/>
    </reaction>
</comment>
<feature type="binding site" evidence="6">
    <location>
        <position position="186"/>
    </location>
    <ligand>
        <name>substrate</name>
    </ligand>
</feature>
<evidence type="ECO:0000313" key="8">
    <source>
        <dbReference type="EMBL" id="EIW83689.1"/>
    </source>
</evidence>
<dbReference type="InterPro" id="IPR023631">
    <property type="entry name" value="Amidase_dom"/>
</dbReference>
<dbReference type="SUPFAM" id="SSF75304">
    <property type="entry name" value="Amidase signature (AS) enzymes"/>
    <property type="match status" value="1"/>
</dbReference>
<dbReference type="InterPro" id="IPR052096">
    <property type="entry name" value="Endocannabinoid_amidase"/>
</dbReference>
<proteinExistence type="inferred from homology"/>
<dbReference type="Proteomes" id="UP000053558">
    <property type="component" value="Unassembled WGS sequence"/>
</dbReference>
<dbReference type="AlphaFoldDB" id="A0A5M3MX23"/>
<dbReference type="Gene3D" id="3.90.1300.10">
    <property type="entry name" value="Amidase signature (AS) domain"/>
    <property type="match status" value="1"/>
</dbReference>
<feature type="domain" description="Amidase" evidence="7">
    <location>
        <begin position="55"/>
        <end position="540"/>
    </location>
</feature>